<dbReference type="EC" id="2.7.11.1" evidence="4"/>
<evidence type="ECO:0000256" key="13">
    <source>
        <dbReference type="ARBA" id="ARBA00023136"/>
    </source>
</evidence>
<evidence type="ECO:0000256" key="11">
    <source>
        <dbReference type="ARBA" id="ARBA00022840"/>
    </source>
</evidence>
<keyword evidence="8 20" id="KW-0732">Signal</keyword>
<evidence type="ECO:0000313" key="23">
    <source>
        <dbReference type="Proteomes" id="UP000604825"/>
    </source>
</evidence>
<dbReference type="InterPro" id="IPR001611">
    <property type="entry name" value="Leu-rich_rpt"/>
</dbReference>
<dbReference type="InterPro" id="IPR032675">
    <property type="entry name" value="LRR_dom_sf"/>
</dbReference>
<organism evidence="22 23">
    <name type="scientific">Miscanthus lutarioriparius</name>
    <dbReference type="NCBI Taxonomy" id="422564"/>
    <lineage>
        <taxon>Eukaryota</taxon>
        <taxon>Viridiplantae</taxon>
        <taxon>Streptophyta</taxon>
        <taxon>Embryophyta</taxon>
        <taxon>Tracheophyta</taxon>
        <taxon>Spermatophyta</taxon>
        <taxon>Magnoliopsida</taxon>
        <taxon>Liliopsida</taxon>
        <taxon>Poales</taxon>
        <taxon>Poaceae</taxon>
        <taxon>PACMAD clade</taxon>
        <taxon>Panicoideae</taxon>
        <taxon>Andropogonodae</taxon>
        <taxon>Andropogoneae</taxon>
        <taxon>Saccharinae</taxon>
        <taxon>Miscanthus</taxon>
    </lineage>
</organism>
<dbReference type="SUPFAM" id="SSF52058">
    <property type="entry name" value="L domain-like"/>
    <property type="match status" value="1"/>
</dbReference>
<dbReference type="EMBL" id="CAJGYO010000004">
    <property type="protein sequence ID" value="CAD6225220.1"/>
    <property type="molecule type" value="Genomic_DNA"/>
</dbReference>
<dbReference type="SUPFAM" id="SSF56112">
    <property type="entry name" value="Protein kinase-like (PK-like)"/>
    <property type="match status" value="1"/>
</dbReference>
<proteinExistence type="inferred from homology"/>
<feature type="transmembrane region" description="Helical" evidence="19">
    <location>
        <begin position="506"/>
        <end position="530"/>
    </location>
</feature>
<dbReference type="Pfam" id="PF13855">
    <property type="entry name" value="LRR_8"/>
    <property type="match status" value="1"/>
</dbReference>
<keyword evidence="6" id="KW-0433">Leucine-rich repeat</keyword>
<dbReference type="FunFam" id="3.30.200.20:FF:000394">
    <property type="entry name" value="Leucine-rich repeat receptor-like protein kinase"/>
    <property type="match status" value="1"/>
</dbReference>
<evidence type="ECO:0000256" key="7">
    <source>
        <dbReference type="ARBA" id="ARBA00022692"/>
    </source>
</evidence>
<dbReference type="GO" id="GO:0005524">
    <property type="term" value="F:ATP binding"/>
    <property type="evidence" value="ECO:0007669"/>
    <property type="project" value="UniProtKB-KW"/>
</dbReference>
<evidence type="ECO:0000256" key="10">
    <source>
        <dbReference type="ARBA" id="ARBA00022741"/>
    </source>
</evidence>
<feature type="chain" id="PRO_5032877603" description="non-specific serine/threonine protein kinase" evidence="20">
    <location>
        <begin position="19"/>
        <end position="888"/>
    </location>
</feature>
<feature type="signal peptide" evidence="20">
    <location>
        <begin position="1"/>
        <end position="18"/>
    </location>
</feature>
<evidence type="ECO:0000256" key="5">
    <source>
        <dbReference type="ARBA" id="ARBA00022475"/>
    </source>
</evidence>
<evidence type="ECO:0000256" key="9">
    <source>
        <dbReference type="ARBA" id="ARBA00022737"/>
    </source>
</evidence>
<dbReference type="OrthoDB" id="683166at2759"/>
<name>A0A811NIW9_9POAL</name>
<keyword evidence="10" id="KW-0547">Nucleotide-binding</keyword>
<dbReference type="Gene3D" id="1.10.510.10">
    <property type="entry name" value="Transferase(Phosphotransferase) domain 1"/>
    <property type="match status" value="1"/>
</dbReference>
<evidence type="ECO:0000256" key="16">
    <source>
        <dbReference type="ARBA" id="ARBA00047899"/>
    </source>
</evidence>
<dbReference type="PANTHER" id="PTHR45631:SF6">
    <property type="entry name" value="OS09G0352000 PROTEIN"/>
    <property type="match status" value="1"/>
</dbReference>
<dbReference type="GO" id="GO:0002229">
    <property type="term" value="P:defense response to oomycetes"/>
    <property type="evidence" value="ECO:0007669"/>
    <property type="project" value="UniProtKB-ARBA"/>
</dbReference>
<comment type="catalytic activity">
    <reaction evidence="17">
        <text>L-seryl-[protein] + ATP = O-phospho-L-seryl-[protein] + ADP + H(+)</text>
        <dbReference type="Rhea" id="RHEA:17989"/>
        <dbReference type="Rhea" id="RHEA-COMP:9863"/>
        <dbReference type="Rhea" id="RHEA-COMP:11604"/>
        <dbReference type="ChEBI" id="CHEBI:15378"/>
        <dbReference type="ChEBI" id="CHEBI:29999"/>
        <dbReference type="ChEBI" id="CHEBI:30616"/>
        <dbReference type="ChEBI" id="CHEBI:83421"/>
        <dbReference type="ChEBI" id="CHEBI:456216"/>
        <dbReference type="EC" id="2.7.11.1"/>
    </reaction>
</comment>
<comment type="similarity">
    <text evidence="3">In the C-terminal section; belongs to the protein kinase superfamily. Ser/Thr protein kinase family.</text>
</comment>
<evidence type="ECO:0000259" key="21">
    <source>
        <dbReference type="PROSITE" id="PS50011"/>
    </source>
</evidence>
<comment type="similarity">
    <text evidence="2">In the N-terminal section; belongs to the leguminous lectin family.</text>
</comment>
<evidence type="ECO:0000256" key="8">
    <source>
        <dbReference type="ARBA" id="ARBA00022729"/>
    </source>
</evidence>
<keyword evidence="14" id="KW-0675">Receptor</keyword>
<evidence type="ECO:0000256" key="12">
    <source>
        <dbReference type="ARBA" id="ARBA00022989"/>
    </source>
</evidence>
<comment type="subcellular location">
    <subcellularLocation>
        <location evidence="1">Cell membrane</location>
        <topology evidence="1">Single-pass type I membrane protein</topology>
    </subcellularLocation>
</comment>
<evidence type="ECO:0000256" key="20">
    <source>
        <dbReference type="SAM" id="SignalP"/>
    </source>
</evidence>
<keyword evidence="15" id="KW-0325">Glycoprotein</keyword>
<dbReference type="GO" id="GO:0004672">
    <property type="term" value="F:protein kinase activity"/>
    <property type="evidence" value="ECO:0007669"/>
    <property type="project" value="InterPro"/>
</dbReference>
<dbReference type="InterPro" id="IPR000719">
    <property type="entry name" value="Prot_kinase_dom"/>
</dbReference>
<dbReference type="InterPro" id="IPR011009">
    <property type="entry name" value="Kinase-like_dom_sf"/>
</dbReference>
<evidence type="ECO:0000256" key="4">
    <source>
        <dbReference type="ARBA" id="ARBA00012513"/>
    </source>
</evidence>
<dbReference type="PROSITE" id="PS50011">
    <property type="entry name" value="PROTEIN_KINASE_DOM"/>
    <property type="match status" value="1"/>
</dbReference>
<dbReference type="Gene3D" id="3.80.10.10">
    <property type="entry name" value="Ribonuclease Inhibitor"/>
    <property type="match status" value="1"/>
</dbReference>
<evidence type="ECO:0000313" key="22">
    <source>
        <dbReference type="EMBL" id="CAD6225220.1"/>
    </source>
</evidence>
<dbReference type="InterPro" id="IPR008271">
    <property type="entry name" value="Ser/Thr_kinase_AS"/>
</dbReference>
<keyword evidence="13 19" id="KW-0472">Membrane</keyword>
<accession>A0A811NIW9</accession>
<protein>
    <recommendedName>
        <fullName evidence="4">non-specific serine/threonine protein kinase</fullName>
        <ecNumber evidence="4">2.7.11.1</ecNumber>
    </recommendedName>
</protein>
<evidence type="ECO:0000256" key="19">
    <source>
        <dbReference type="SAM" id="Phobius"/>
    </source>
</evidence>
<dbReference type="InterPro" id="IPR001245">
    <property type="entry name" value="Ser-Thr/Tyr_kinase_cat_dom"/>
</dbReference>
<dbReference type="Proteomes" id="UP000604825">
    <property type="component" value="Unassembled WGS sequence"/>
</dbReference>
<dbReference type="PANTHER" id="PTHR45631">
    <property type="entry name" value="OS07G0107800 PROTEIN-RELATED"/>
    <property type="match status" value="1"/>
</dbReference>
<dbReference type="Pfam" id="PF07714">
    <property type="entry name" value="PK_Tyr_Ser-Thr"/>
    <property type="match status" value="1"/>
</dbReference>
<keyword evidence="5" id="KW-1003">Cell membrane</keyword>
<evidence type="ECO:0000256" key="1">
    <source>
        <dbReference type="ARBA" id="ARBA00004251"/>
    </source>
</evidence>
<gene>
    <name evidence="22" type="ORF">NCGR_LOCUS17357</name>
</gene>
<reference evidence="22" key="1">
    <citation type="submission" date="2020-10" db="EMBL/GenBank/DDBJ databases">
        <authorList>
            <person name="Han B."/>
            <person name="Lu T."/>
            <person name="Zhao Q."/>
            <person name="Huang X."/>
            <person name="Zhao Y."/>
        </authorList>
    </citation>
    <scope>NUCLEOTIDE SEQUENCE</scope>
</reference>
<dbReference type="PROSITE" id="PS00108">
    <property type="entry name" value="PROTEIN_KINASE_ST"/>
    <property type="match status" value="1"/>
</dbReference>
<dbReference type="FunFam" id="3.80.10.10:FF:000129">
    <property type="entry name" value="Leucine-rich repeat receptor-like kinase"/>
    <property type="match status" value="1"/>
</dbReference>
<sequence length="888" mass="98740">MALTFLVLLLVFAPVAVSQQDFLSIDCGRDANYSGYTDRETGIFYVSDGSYIDVGENHRIAAELAGLWSDLYQTLRSFPSGQRNCYALPTVAGTRYLVRAFFAYGNYDGKNSSSLQFDLHLGSNYWETVYPDPWRNKAREAIFVAWAGWAPLCLVNTGQGTPFVSVLELRPLGALYPLVTPGLIISRYKRLNMGGSDSIIRYPDDPYDRFWWPMDNASPRWVNESTTRPIQLDTSDYGAPSRILQTAVAASGNDTALTAIAWQADSDTRPYSLMILQHFTDFQETQLRQFDIFINEKDEPGARQELKSYSPSYLSSSSSPVSTVDYRATDGYYNITLVRTNASALPPMINAVEIYVRVPYENPTTLPQDFDAIMAIKIEYGVKKNWMGDPCFPTKYTWEGVKCSNPSGNTSRITSLDLSNSSLRGTISKNITLLTALENLDLSYNQLSGPIPDSLPSLPSLRVLNVSGNQLSDESLCKNYTGPLIFRHDGGSVCNKPSPSPSTNKVAIIAISVVVPVLVVILLLLAYFIWWEKRKPNVQPVPIHGPTRDSEPDNASGSKKSHGYNLNKTENRQFTYKELEKFTNNFKKFIGQGGFGPVYYGRLEDRTEVAVKMRSESSSHGLDEFLAEVQSLTKVHHRNLVSLIGYCWEKDHLALVYEYMSQGSLFYHLRGKNGVSEALNWRKRVQVVLEAAQGLDYLHKGCNLPIVHRDVKTNNILLGQNLQAKIADFGLSKTYLSDTQTHISATAAGTAGYMDPEYYHTGRLTESSDVYSFGVVLLEVATGEPPIVPGHGHIIRRVKQKIATGDIGSIADLRLGSAYDISSMWKVIDTAVMCTADSAAQRPTMATVVIQLKESLALEETREKDSSIRASRGSDIEAMVSTFRPLAR</sequence>
<evidence type="ECO:0000256" key="18">
    <source>
        <dbReference type="SAM" id="MobiDB-lite"/>
    </source>
</evidence>
<comment type="caution">
    <text evidence="22">The sequence shown here is derived from an EMBL/GenBank/DDBJ whole genome shotgun (WGS) entry which is preliminary data.</text>
</comment>
<keyword evidence="12 19" id="KW-1133">Transmembrane helix</keyword>
<keyword evidence="7 19" id="KW-0812">Transmembrane</keyword>
<feature type="compositionally biased region" description="Polar residues" evidence="18">
    <location>
        <begin position="553"/>
        <end position="564"/>
    </location>
</feature>
<dbReference type="FunFam" id="1.10.510.10:FF:000240">
    <property type="entry name" value="Lectin-domain containing receptor kinase A4.3"/>
    <property type="match status" value="1"/>
</dbReference>
<dbReference type="AlphaFoldDB" id="A0A811NIW9"/>
<evidence type="ECO:0000256" key="2">
    <source>
        <dbReference type="ARBA" id="ARBA00008536"/>
    </source>
</evidence>
<dbReference type="Gene3D" id="3.30.200.20">
    <property type="entry name" value="Phosphorylase Kinase, domain 1"/>
    <property type="match status" value="1"/>
</dbReference>
<dbReference type="SMART" id="SM00220">
    <property type="entry name" value="S_TKc"/>
    <property type="match status" value="1"/>
</dbReference>
<evidence type="ECO:0000256" key="17">
    <source>
        <dbReference type="ARBA" id="ARBA00048679"/>
    </source>
</evidence>
<comment type="catalytic activity">
    <reaction evidence="16">
        <text>L-threonyl-[protein] + ATP = O-phospho-L-threonyl-[protein] + ADP + H(+)</text>
        <dbReference type="Rhea" id="RHEA:46608"/>
        <dbReference type="Rhea" id="RHEA-COMP:11060"/>
        <dbReference type="Rhea" id="RHEA-COMP:11605"/>
        <dbReference type="ChEBI" id="CHEBI:15378"/>
        <dbReference type="ChEBI" id="CHEBI:30013"/>
        <dbReference type="ChEBI" id="CHEBI:30616"/>
        <dbReference type="ChEBI" id="CHEBI:61977"/>
        <dbReference type="ChEBI" id="CHEBI:456216"/>
        <dbReference type="EC" id="2.7.11.1"/>
    </reaction>
</comment>
<feature type="domain" description="Protein kinase" evidence="21">
    <location>
        <begin position="584"/>
        <end position="856"/>
    </location>
</feature>
<keyword evidence="9" id="KW-0677">Repeat</keyword>
<evidence type="ECO:0000256" key="15">
    <source>
        <dbReference type="ARBA" id="ARBA00023180"/>
    </source>
</evidence>
<evidence type="ECO:0000256" key="14">
    <source>
        <dbReference type="ARBA" id="ARBA00023170"/>
    </source>
</evidence>
<dbReference type="Pfam" id="PF12819">
    <property type="entry name" value="Malectin_like"/>
    <property type="match status" value="1"/>
</dbReference>
<keyword evidence="11" id="KW-0067">ATP-binding</keyword>
<keyword evidence="23" id="KW-1185">Reference proteome</keyword>
<dbReference type="InterPro" id="IPR024788">
    <property type="entry name" value="Malectin-like_Carb-bd_dom"/>
</dbReference>
<evidence type="ECO:0000256" key="3">
    <source>
        <dbReference type="ARBA" id="ARBA00010217"/>
    </source>
</evidence>
<dbReference type="PRINTS" id="PR00019">
    <property type="entry name" value="LEURICHRPT"/>
</dbReference>
<feature type="region of interest" description="Disordered" evidence="18">
    <location>
        <begin position="540"/>
        <end position="564"/>
    </location>
</feature>
<evidence type="ECO:0000256" key="6">
    <source>
        <dbReference type="ARBA" id="ARBA00022614"/>
    </source>
</evidence>
<dbReference type="GO" id="GO:0005886">
    <property type="term" value="C:plasma membrane"/>
    <property type="evidence" value="ECO:0007669"/>
    <property type="project" value="UniProtKB-SubCell"/>
</dbReference>